<name>A0A2W5V680_9BACT</name>
<proteinExistence type="predicted"/>
<sequence length="70" mass="7705">MTTEVRVIDETTAEMQLAHACPMCDGDLELRLSPDGARSFCSTCHTIQKPRVPRDPVTGWSLDFLNVGLA</sequence>
<dbReference type="Proteomes" id="UP000249061">
    <property type="component" value="Unassembled WGS sequence"/>
</dbReference>
<dbReference type="AlphaFoldDB" id="A0A2W5V680"/>
<protein>
    <submittedName>
        <fullName evidence="1">Uncharacterized protein</fullName>
    </submittedName>
</protein>
<evidence type="ECO:0000313" key="2">
    <source>
        <dbReference type="Proteomes" id="UP000249061"/>
    </source>
</evidence>
<comment type="caution">
    <text evidence="1">The sequence shown here is derived from an EMBL/GenBank/DDBJ whole genome shotgun (WGS) entry which is preliminary data.</text>
</comment>
<dbReference type="EMBL" id="QFQP01000044">
    <property type="protein sequence ID" value="PZR05561.1"/>
    <property type="molecule type" value="Genomic_DNA"/>
</dbReference>
<evidence type="ECO:0000313" key="1">
    <source>
        <dbReference type="EMBL" id="PZR05561.1"/>
    </source>
</evidence>
<reference evidence="1 2" key="1">
    <citation type="submission" date="2017-08" db="EMBL/GenBank/DDBJ databases">
        <title>Infants hospitalized years apart are colonized by the same room-sourced microbial strains.</title>
        <authorList>
            <person name="Brooks B."/>
            <person name="Olm M.R."/>
            <person name="Firek B.A."/>
            <person name="Baker R."/>
            <person name="Thomas B.C."/>
            <person name="Morowitz M.J."/>
            <person name="Banfield J.F."/>
        </authorList>
    </citation>
    <scope>NUCLEOTIDE SEQUENCE [LARGE SCALE GENOMIC DNA]</scope>
    <source>
        <strain evidence="1">S2_003_000_R2_14</strain>
    </source>
</reference>
<gene>
    <name evidence="1" type="ORF">DI536_32110</name>
</gene>
<accession>A0A2W5V680</accession>
<organism evidence="1 2">
    <name type="scientific">Archangium gephyra</name>
    <dbReference type="NCBI Taxonomy" id="48"/>
    <lineage>
        <taxon>Bacteria</taxon>
        <taxon>Pseudomonadati</taxon>
        <taxon>Myxococcota</taxon>
        <taxon>Myxococcia</taxon>
        <taxon>Myxococcales</taxon>
        <taxon>Cystobacterineae</taxon>
        <taxon>Archangiaceae</taxon>
        <taxon>Archangium</taxon>
    </lineage>
</organism>